<dbReference type="Gene3D" id="3.30.70.270">
    <property type="match status" value="1"/>
</dbReference>
<organism evidence="5 6">
    <name type="scientific">Methylomonas rivi</name>
    <dbReference type="NCBI Taxonomy" id="2952226"/>
    <lineage>
        <taxon>Bacteria</taxon>
        <taxon>Pseudomonadati</taxon>
        <taxon>Pseudomonadota</taxon>
        <taxon>Gammaproteobacteria</taxon>
        <taxon>Methylococcales</taxon>
        <taxon>Methylococcaceae</taxon>
        <taxon>Methylomonas</taxon>
    </lineage>
</organism>
<dbReference type="CDD" id="cd00130">
    <property type="entry name" value="PAS"/>
    <property type="match status" value="5"/>
</dbReference>
<evidence type="ECO:0000256" key="1">
    <source>
        <dbReference type="SAM" id="Phobius"/>
    </source>
</evidence>
<name>A0ABT1U787_9GAMM</name>
<evidence type="ECO:0000259" key="4">
    <source>
        <dbReference type="PROSITE" id="PS50887"/>
    </source>
</evidence>
<dbReference type="Pfam" id="PF08448">
    <property type="entry name" value="PAS_4"/>
    <property type="match status" value="2"/>
</dbReference>
<dbReference type="PANTHER" id="PTHR44757:SF2">
    <property type="entry name" value="BIOFILM ARCHITECTURE MAINTENANCE PROTEIN MBAA"/>
    <property type="match status" value="1"/>
</dbReference>
<feature type="domain" description="PAS" evidence="2">
    <location>
        <begin position="578"/>
        <end position="625"/>
    </location>
</feature>
<keyword evidence="6" id="KW-1185">Reference proteome</keyword>
<dbReference type="InterPro" id="IPR035965">
    <property type="entry name" value="PAS-like_dom_sf"/>
</dbReference>
<keyword evidence="1" id="KW-0472">Membrane</keyword>
<evidence type="ECO:0000259" key="3">
    <source>
        <dbReference type="PROSITE" id="PS50113"/>
    </source>
</evidence>
<dbReference type="SUPFAM" id="SSF55073">
    <property type="entry name" value="Nucleotide cyclase"/>
    <property type="match status" value="1"/>
</dbReference>
<gene>
    <name evidence="5" type="ORF">NP596_14780</name>
</gene>
<feature type="transmembrane region" description="Helical" evidence="1">
    <location>
        <begin position="15"/>
        <end position="40"/>
    </location>
</feature>
<proteinExistence type="predicted"/>
<feature type="domain" description="PAS" evidence="2">
    <location>
        <begin position="80"/>
        <end position="122"/>
    </location>
</feature>
<dbReference type="InterPro" id="IPR029787">
    <property type="entry name" value="Nucleotide_cyclase"/>
</dbReference>
<dbReference type="SUPFAM" id="SSF55785">
    <property type="entry name" value="PYP-like sensor domain (PAS domain)"/>
    <property type="match status" value="5"/>
</dbReference>
<dbReference type="EMBL" id="JANIBK010000093">
    <property type="protein sequence ID" value="MCQ8129722.1"/>
    <property type="molecule type" value="Genomic_DNA"/>
</dbReference>
<dbReference type="PROSITE" id="PS50887">
    <property type="entry name" value="GGDEF"/>
    <property type="match status" value="1"/>
</dbReference>
<dbReference type="InterPro" id="IPR043128">
    <property type="entry name" value="Rev_trsase/Diguanyl_cyclase"/>
</dbReference>
<keyword evidence="1" id="KW-1133">Transmembrane helix</keyword>
<dbReference type="InterPro" id="IPR013656">
    <property type="entry name" value="PAS_4"/>
</dbReference>
<reference evidence="5 6" key="1">
    <citation type="submission" date="2022-07" db="EMBL/GenBank/DDBJ databases">
        <title>Methylomonas rivi sp. nov., Methylomonas rosea sp. nov., Methylomonas aureus sp. nov. and Methylomonas subterranea sp. nov., four novel methanotrophs isolated from a freshwater creek and the deep terrestrial subsurface.</title>
        <authorList>
            <person name="Abin C."/>
            <person name="Sankaranarayanan K."/>
            <person name="Garner C."/>
            <person name="Sindelar R."/>
            <person name="Kotary K."/>
            <person name="Garner R."/>
            <person name="Barclay S."/>
            <person name="Lawson P."/>
            <person name="Krumholz L."/>
        </authorList>
    </citation>
    <scope>NUCLEOTIDE SEQUENCE [LARGE SCALE GENOMIC DNA]</scope>
    <source>
        <strain evidence="5 6">WSC-6</strain>
    </source>
</reference>
<comment type="caution">
    <text evidence="5">The sequence shown here is derived from an EMBL/GenBank/DDBJ whole genome shotgun (WGS) entry which is preliminary data.</text>
</comment>
<feature type="transmembrane region" description="Helical" evidence="1">
    <location>
        <begin position="47"/>
        <end position="72"/>
    </location>
</feature>
<feature type="domain" description="PAC" evidence="3">
    <location>
        <begin position="532"/>
        <end position="584"/>
    </location>
</feature>
<feature type="domain" description="GGDEF" evidence="4">
    <location>
        <begin position="737"/>
        <end position="871"/>
    </location>
</feature>
<dbReference type="PROSITE" id="PS50112">
    <property type="entry name" value="PAS"/>
    <property type="match status" value="3"/>
</dbReference>
<dbReference type="PROSITE" id="PS50113">
    <property type="entry name" value="PAC"/>
    <property type="match status" value="3"/>
</dbReference>
<dbReference type="PANTHER" id="PTHR44757">
    <property type="entry name" value="DIGUANYLATE CYCLASE DGCP"/>
    <property type="match status" value="1"/>
</dbReference>
<dbReference type="Proteomes" id="UP001524586">
    <property type="component" value="Unassembled WGS sequence"/>
</dbReference>
<dbReference type="NCBIfam" id="TIGR00229">
    <property type="entry name" value="sensory_box"/>
    <property type="match status" value="5"/>
</dbReference>
<dbReference type="Gene3D" id="3.30.450.20">
    <property type="entry name" value="PAS domain"/>
    <property type="match status" value="5"/>
</dbReference>
<evidence type="ECO:0000313" key="6">
    <source>
        <dbReference type="Proteomes" id="UP001524586"/>
    </source>
</evidence>
<dbReference type="SMART" id="SM00267">
    <property type="entry name" value="GGDEF"/>
    <property type="match status" value="1"/>
</dbReference>
<evidence type="ECO:0000313" key="5">
    <source>
        <dbReference type="EMBL" id="MCQ8129722.1"/>
    </source>
</evidence>
<dbReference type="CDD" id="cd01949">
    <property type="entry name" value="GGDEF"/>
    <property type="match status" value="1"/>
</dbReference>
<dbReference type="SMART" id="SM00086">
    <property type="entry name" value="PAC"/>
    <property type="match status" value="5"/>
</dbReference>
<dbReference type="NCBIfam" id="TIGR00254">
    <property type="entry name" value="GGDEF"/>
    <property type="match status" value="1"/>
</dbReference>
<protein>
    <submittedName>
        <fullName evidence="5">PAS domain S-box protein</fullName>
    </submittedName>
</protein>
<dbReference type="InterPro" id="IPR000160">
    <property type="entry name" value="GGDEF_dom"/>
</dbReference>
<dbReference type="InterPro" id="IPR000700">
    <property type="entry name" value="PAS-assoc_C"/>
</dbReference>
<dbReference type="InterPro" id="IPR000014">
    <property type="entry name" value="PAS"/>
</dbReference>
<keyword evidence="1" id="KW-0812">Transmembrane</keyword>
<dbReference type="Pfam" id="PF00990">
    <property type="entry name" value="GGDEF"/>
    <property type="match status" value="1"/>
</dbReference>
<dbReference type="Pfam" id="PF13426">
    <property type="entry name" value="PAS_9"/>
    <property type="match status" value="3"/>
</dbReference>
<feature type="domain" description="PAC" evidence="3">
    <location>
        <begin position="287"/>
        <end position="339"/>
    </location>
</feature>
<feature type="domain" description="PAC" evidence="3">
    <location>
        <begin position="653"/>
        <end position="705"/>
    </location>
</feature>
<dbReference type="InterPro" id="IPR052155">
    <property type="entry name" value="Biofilm_reg_signaling"/>
</dbReference>
<feature type="domain" description="PAS" evidence="2">
    <location>
        <begin position="341"/>
        <end position="380"/>
    </location>
</feature>
<dbReference type="InterPro" id="IPR001610">
    <property type="entry name" value="PAC"/>
</dbReference>
<sequence length="886" mass="100229">MNNSPLSRLQNQNKYHLWLAAVVLAVFMTLSIVAGMNLLLEGRVTAHYLLTGLVASIAVASVISGLIIYFLATLAQMQLDNQHLNNIISACPIPIALNDDANNILLINPEFTKVFGYSRDDIPNLQAWWPKAYPDADYRQWVADTWQSHLDAMLANAGAFEPLEVKICCKNGDVKTILATATPLEPAYQDFHLVVLYDITEKARASEALRESHTILQSIIETIPMRIFWKDLNSRYLGCNTAFANDGGEQDPTGVIGKLDSELTWQDQAELYRLDDQNVIRTGVSKLAYDEPQTTPAGQTIWLRTSKTPLRDNQANVIGVLGVYADITERKRIEHELWLAKTMLDKSNTAFFRIDAAGKIRYVNDYACRSLGYTSDELIGMRPWDFDPDFSASMWPEVWQTLRNSKTFHREARHRRKDGSLFDVDITAHYIAYLDEEFSFTFVQDITERKRIETALHQKEGYQRALLDNFPFEVWLKDPESRFLAVNRLFANTFGAPHPDALIGKSDYDIAEKPLANAYRADDRAVMTARQQKITEEQVENAGDKKWVETFKAPVIDDNGVLLGTVGFFRDITDRKRIETQLRIAATAFEAQEGMVITNAETLILNINRSFTELTGFTPEDVVGRKMNVLKSGIHDIAFYDDLWAIVAQSGYWQGEIWNRRKNGDLYLEWLTITAVKDQAGTVTHYVGTMLDITARKEKEEAVKHLAHFDVLTDLPNRILLTDRLQQALALVRREKAKLALMFLDLDKFKPVNDNLGHGIGDLLLREVAKRLQTCIKRETDTVARLGGDEFVILLSHIEHAQEAAWVAEKVVQTLNQPFEIERHTIGISTSIGIALYPSHGVDAKTLLKRADNAMYQAKEAGRSCFKFFQEPNKLTPPPPDCAAAD</sequence>
<dbReference type="SMART" id="SM00091">
    <property type="entry name" value="PAS"/>
    <property type="match status" value="5"/>
</dbReference>
<evidence type="ECO:0000259" key="2">
    <source>
        <dbReference type="PROSITE" id="PS50112"/>
    </source>
</evidence>
<dbReference type="RefSeq" id="WP_256616151.1">
    <property type="nucleotide sequence ID" value="NZ_JANIBK010000093.1"/>
</dbReference>
<accession>A0ABT1U787</accession>